<dbReference type="Proteomes" id="UP000184295">
    <property type="component" value="Unassembled WGS sequence"/>
</dbReference>
<dbReference type="SUPFAM" id="SSF50341">
    <property type="entry name" value="CheW-like"/>
    <property type="match status" value="2"/>
</dbReference>
<dbReference type="SMART" id="SM01231">
    <property type="entry name" value="H-kinase_dim"/>
    <property type="match status" value="1"/>
</dbReference>
<dbReference type="Gene3D" id="2.40.50.180">
    <property type="entry name" value="CheA-289, Domain 4"/>
    <property type="match status" value="1"/>
</dbReference>
<evidence type="ECO:0000256" key="2">
    <source>
        <dbReference type="ARBA" id="ARBA00004236"/>
    </source>
</evidence>
<dbReference type="Gene3D" id="1.20.120.160">
    <property type="entry name" value="HPT domain"/>
    <property type="match status" value="1"/>
</dbReference>
<dbReference type="InterPro" id="IPR036097">
    <property type="entry name" value="HisK_dim/P_sf"/>
</dbReference>
<evidence type="ECO:0000256" key="3">
    <source>
        <dbReference type="ARBA" id="ARBA00012438"/>
    </source>
</evidence>
<evidence type="ECO:0000259" key="10">
    <source>
        <dbReference type="PROSITE" id="PS50109"/>
    </source>
</evidence>
<keyword evidence="4 8" id="KW-0597">Phosphoprotein</keyword>
<dbReference type="Pfam" id="PF02895">
    <property type="entry name" value="H-kinase_dim"/>
    <property type="match status" value="1"/>
</dbReference>
<dbReference type="OrthoDB" id="9803176at2"/>
<dbReference type="SUPFAM" id="SSF55874">
    <property type="entry name" value="ATPase domain of HSP90 chaperone/DNA topoisomerase II/histidine kinase"/>
    <property type="match status" value="1"/>
</dbReference>
<dbReference type="AlphaFoldDB" id="A0A1M4U099"/>
<dbReference type="PROSITE" id="PS50109">
    <property type="entry name" value="HIS_KIN"/>
    <property type="match status" value="1"/>
</dbReference>
<organism evidence="13 14">
    <name type="scientific">Ferrithrix thermotolerans DSM 19514</name>
    <dbReference type="NCBI Taxonomy" id="1121881"/>
    <lineage>
        <taxon>Bacteria</taxon>
        <taxon>Bacillati</taxon>
        <taxon>Actinomycetota</taxon>
        <taxon>Acidimicrobiia</taxon>
        <taxon>Acidimicrobiales</taxon>
        <taxon>Acidimicrobiaceae</taxon>
        <taxon>Ferrithrix</taxon>
    </lineage>
</organism>
<evidence type="ECO:0000256" key="8">
    <source>
        <dbReference type="PROSITE-ProRule" id="PRU00110"/>
    </source>
</evidence>
<dbReference type="InterPro" id="IPR004105">
    <property type="entry name" value="CheA-like_dim"/>
</dbReference>
<evidence type="ECO:0000256" key="5">
    <source>
        <dbReference type="ARBA" id="ARBA00022679"/>
    </source>
</evidence>
<dbReference type="SMART" id="SM00387">
    <property type="entry name" value="HATPase_c"/>
    <property type="match status" value="1"/>
</dbReference>
<dbReference type="EMBL" id="FQUL01000007">
    <property type="protein sequence ID" value="SHE50006.1"/>
    <property type="molecule type" value="Genomic_DNA"/>
</dbReference>
<dbReference type="InterPro" id="IPR002545">
    <property type="entry name" value="CheW-lke_dom"/>
</dbReference>
<dbReference type="SUPFAM" id="SSF47226">
    <property type="entry name" value="Histidine-containing phosphotransfer domain, HPT domain"/>
    <property type="match status" value="1"/>
</dbReference>
<dbReference type="PROSITE" id="PS50851">
    <property type="entry name" value="CHEW"/>
    <property type="match status" value="2"/>
</dbReference>
<evidence type="ECO:0000256" key="4">
    <source>
        <dbReference type="ARBA" id="ARBA00022553"/>
    </source>
</evidence>
<dbReference type="STRING" id="1121881.SAMN02745225_00800"/>
<dbReference type="SMART" id="SM00073">
    <property type="entry name" value="HPT"/>
    <property type="match status" value="1"/>
</dbReference>
<proteinExistence type="predicted"/>
<dbReference type="PROSITE" id="PS50894">
    <property type="entry name" value="HPT"/>
    <property type="match status" value="1"/>
</dbReference>
<accession>A0A1M4U099</accession>
<dbReference type="PANTHER" id="PTHR43395">
    <property type="entry name" value="SENSOR HISTIDINE KINASE CHEA"/>
    <property type="match status" value="1"/>
</dbReference>
<dbReference type="SUPFAM" id="SSF47384">
    <property type="entry name" value="Homodimeric domain of signal transducing histidine kinase"/>
    <property type="match status" value="1"/>
</dbReference>
<dbReference type="InterPro" id="IPR008207">
    <property type="entry name" value="Sig_transdc_His_kin_Hpt_dom"/>
</dbReference>
<evidence type="ECO:0000256" key="6">
    <source>
        <dbReference type="ARBA" id="ARBA00022777"/>
    </source>
</evidence>
<dbReference type="EC" id="2.7.13.3" evidence="3"/>
<dbReference type="GO" id="GO:0000155">
    <property type="term" value="F:phosphorelay sensor kinase activity"/>
    <property type="evidence" value="ECO:0007669"/>
    <property type="project" value="InterPro"/>
</dbReference>
<keyword evidence="7" id="KW-0902">Two-component regulatory system</keyword>
<dbReference type="InterPro" id="IPR036890">
    <property type="entry name" value="HATPase_C_sf"/>
</dbReference>
<dbReference type="InterPro" id="IPR051315">
    <property type="entry name" value="Bact_Chemotaxis_CheA"/>
</dbReference>
<evidence type="ECO:0000313" key="13">
    <source>
        <dbReference type="EMBL" id="SHE50006.1"/>
    </source>
</evidence>
<evidence type="ECO:0000256" key="7">
    <source>
        <dbReference type="ARBA" id="ARBA00023012"/>
    </source>
</evidence>
<dbReference type="Pfam" id="PF02518">
    <property type="entry name" value="HATPase_c"/>
    <property type="match status" value="1"/>
</dbReference>
<feature type="region of interest" description="Disordered" evidence="9">
    <location>
        <begin position="164"/>
        <end position="207"/>
    </location>
</feature>
<dbReference type="GO" id="GO:0005737">
    <property type="term" value="C:cytoplasm"/>
    <property type="evidence" value="ECO:0007669"/>
    <property type="project" value="InterPro"/>
</dbReference>
<feature type="domain" description="HPt" evidence="12">
    <location>
        <begin position="7"/>
        <end position="111"/>
    </location>
</feature>
<dbReference type="PRINTS" id="PR00344">
    <property type="entry name" value="BCTRLSENSOR"/>
</dbReference>
<sequence length="766" mass="82298">MSEREAERVEIPEEVVEFLVESNENLDRLDQDLVALETNPDDKDRISSIFRTVHTIKGTCGFLGFSRLESVAHVGENLLSKIRDGVFTLDSQRTDALLEMVDVVRGYLAEVAATGGEGVREYPELIAKLQSLVEEEADDGGETAEPQAQAVSENAFIFPAVKKDTPQKTTSKLRTGDDKEVDSGNPSLNKTQVSSTPSSEVPAPSDIKPVLSETSVRVDVSLLDNLMDLVGELVLARNQILQYTSKDASTALSATTQRLNLITSELQENVMKTRMQPIGTVLSKFPRVVRDLANACGKQVALELDGKDTELDRTIIEAIKDPLTHLIRNAVDHGIEIPQIRQQCGKEASGTLRISAYHESGYVNIEISDDGGGIDPLRIRDKAVEKGILQAELAPKLSDREAMSLIFAPGFSTAEKITNVSGRGVGMDVVKTNIEKIGGSIDVVSQVSKGTTFKIKIPLTLAIVPALIVSAADERYAIAQTSLIELLRLDREQIDLSVSVIEGRAILRLRGKLLPLVDLASLLELRSASETKELESINVVVVQGEHGPFGVLVDGVVDTQEIVVKPLGNQVKDVAVFSGATIMGDGRVALILDVGGLASTAALNSGEAHSGEAKETDLLEGESVETKTMLVVKAGETSRLAIPLDSIDRLEEFDVGEVEWAGAAPVVQYRGAIMPLLWLSSFLGANSSFDEAPTTYQVVVHSSSGRSVGVVVDDILDITEVSLEIDSYSARLGVLGSAVIAKKITEVVDLSVVVESFLSAYEGIGV</sequence>
<feature type="domain" description="Histidine kinase" evidence="10">
    <location>
        <begin position="221"/>
        <end position="461"/>
    </location>
</feature>
<evidence type="ECO:0000259" key="12">
    <source>
        <dbReference type="PROSITE" id="PS50894"/>
    </source>
</evidence>
<feature type="compositionally biased region" description="Polar residues" evidence="9">
    <location>
        <begin position="184"/>
        <end position="199"/>
    </location>
</feature>
<feature type="domain" description="CheW-like" evidence="11">
    <location>
        <begin position="463"/>
        <end position="603"/>
    </location>
</feature>
<dbReference type="CDD" id="cd16916">
    <property type="entry name" value="HATPase_CheA-like"/>
    <property type="match status" value="1"/>
</dbReference>
<dbReference type="Pfam" id="PF01584">
    <property type="entry name" value="CheW"/>
    <property type="match status" value="2"/>
</dbReference>
<evidence type="ECO:0000259" key="11">
    <source>
        <dbReference type="PROSITE" id="PS50851"/>
    </source>
</evidence>
<feature type="domain" description="CheW-like" evidence="11">
    <location>
        <begin position="626"/>
        <end position="759"/>
    </location>
</feature>
<dbReference type="Gene3D" id="2.30.30.40">
    <property type="entry name" value="SH3 Domains"/>
    <property type="match status" value="1"/>
</dbReference>
<evidence type="ECO:0000313" key="14">
    <source>
        <dbReference type="Proteomes" id="UP000184295"/>
    </source>
</evidence>
<evidence type="ECO:0000256" key="9">
    <source>
        <dbReference type="SAM" id="MobiDB-lite"/>
    </source>
</evidence>
<dbReference type="InterPro" id="IPR036061">
    <property type="entry name" value="CheW-like_dom_sf"/>
</dbReference>
<feature type="modified residue" description="Phosphohistidine" evidence="8">
    <location>
        <position position="54"/>
    </location>
</feature>
<dbReference type="Gene3D" id="3.30.565.10">
    <property type="entry name" value="Histidine kinase-like ATPase, C-terminal domain"/>
    <property type="match status" value="1"/>
</dbReference>
<dbReference type="RefSeq" id="WP_072788942.1">
    <property type="nucleotide sequence ID" value="NZ_FQUL01000007.1"/>
</dbReference>
<dbReference type="InterPro" id="IPR004358">
    <property type="entry name" value="Sig_transdc_His_kin-like_C"/>
</dbReference>
<dbReference type="SMART" id="SM00260">
    <property type="entry name" value="CheW"/>
    <property type="match status" value="2"/>
</dbReference>
<comment type="subcellular location">
    <subcellularLocation>
        <location evidence="2">Cell membrane</location>
    </subcellularLocation>
</comment>
<name>A0A1M4U099_9ACTN</name>
<dbReference type="FunFam" id="3.30.565.10:FF:000016">
    <property type="entry name" value="Chemotaxis protein CheA, putative"/>
    <property type="match status" value="1"/>
</dbReference>
<dbReference type="GO" id="GO:0006935">
    <property type="term" value="P:chemotaxis"/>
    <property type="evidence" value="ECO:0007669"/>
    <property type="project" value="InterPro"/>
</dbReference>
<protein>
    <recommendedName>
        <fullName evidence="3">histidine kinase</fullName>
        <ecNumber evidence="3">2.7.13.3</ecNumber>
    </recommendedName>
</protein>
<comment type="catalytic activity">
    <reaction evidence="1">
        <text>ATP + protein L-histidine = ADP + protein N-phospho-L-histidine.</text>
        <dbReference type="EC" id="2.7.13.3"/>
    </reaction>
</comment>
<dbReference type="CDD" id="cd00088">
    <property type="entry name" value="HPT"/>
    <property type="match status" value="1"/>
</dbReference>
<gene>
    <name evidence="13" type="ORF">SAMN02745225_00800</name>
</gene>
<dbReference type="GO" id="GO:0005886">
    <property type="term" value="C:plasma membrane"/>
    <property type="evidence" value="ECO:0007669"/>
    <property type="project" value="UniProtKB-SubCell"/>
</dbReference>
<dbReference type="InterPro" id="IPR036641">
    <property type="entry name" value="HPT_dom_sf"/>
</dbReference>
<dbReference type="Gene3D" id="1.10.287.560">
    <property type="entry name" value="Histidine kinase CheA-like, homodimeric domain"/>
    <property type="match status" value="1"/>
</dbReference>
<keyword evidence="5" id="KW-0808">Transferase</keyword>
<dbReference type="InterPro" id="IPR037006">
    <property type="entry name" value="CheA-like_homodim_sf"/>
</dbReference>
<keyword evidence="6 13" id="KW-0418">Kinase</keyword>
<dbReference type="Pfam" id="PF01627">
    <property type="entry name" value="Hpt"/>
    <property type="match status" value="1"/>
</dbReference>
<keyword evidence="14" id="KW-1185">Reference proteome</keyword>
<reference evidence="14" key="1">
    <citation type="submission" date="2016-11" db="EMBL/GenBank/DDBJ databases">
        <authorList>
            <person name="Varghese N."/>
            <person name="Submissions S."/>
        </authorList>
    </citation>
    <scope>NUCLEOTIDE SEQUENCE [LARGE SCALE GENOMIC DNA]</scope>
    <source>
        <strain evidence="14">DSM 19514</strain>
    </source>
</reference>
<dbReference type="CDD" id="cd00731">
    <property type="entry name" value="CheA_reg"/>
    <property type="match status" value="1"/>
</dbReference>
<dbReference type="PANTHER" id="PTHR43395:SF1">
    <property type="entry name" value="CHEMOTAXIS PROTEIN CHEA"/>
    <property type="match status" value="1"/>
</dbReference>
<evidence type="ECO:0000256" key="1">
    <source>
        <dbReference type="ARBA" id="ARBA00000085"/>
    </source>
</evidence>
<dbReference type="InterPro" id="IPR005467">
    <property type="entry name" value="His_kinase_dom"/>
</dbReference>
<dbReference type="InterPro" id="IPR003594">
    <property type="entry name" value="HATPase_dom"/>
</dbReference>